<organism evidence="9 10">
    <name type="scientific">Caulochytrium protostelioides</name>
    <dbReference type="NCBI Taxonomy" id="1555241"/>
    <lineage>
        <taxon>Eukaryota</taxon>
        <taxon>Fungi</taxon>
        <taxon>Fungi incertae sedis</taxon>
        <taxon>Chytridiomycota</taxon>
        <taxon>Chytridiomycota incertae sedis</taxon>
        <taxon>Chytridiomycetes</taxon>
        <taxon>Caulochytriales</taxon>
        <taxon>Caulochytriaceae</taxon>
        <taxon>Caulochytrium</taxon>
    </lineage>
</organism>
<evidence type="ECO:0000256" key="6">
    <source>
        <dbReference type="RuleBase" id="RU003934"/>
    </source>
</evidence>
<feature type="domain" description="Large ribosomal subunit protein uL23 N-terminal" evidence="8">
    <location>
        <begin position="8"/>
        <end position="58"/>
    </location>
</feature>
<dbReference type="GO" id="GO:0005840">
    <property type="term" value="C:ribosome"/>
    <property type="evidence" value="ECO:0007669"/>
    <property type="project" value="UniProtKB-KW"/>
</dbReference>
<keyword evidence="10" id="KW-1185">Reference proteome</keyword>
<dbReference type="InterPro" id="IPR012677">
    <property type="entry name" value="Nucleotide-bd_a/b_plait_sf"/>
</dbReference>
<evidence type="ECO:0000256" key="2">
    <source>
        <dbReference type="ARBA" id="ARBA00022730"/>
    </source>
</evidence>
<evidence type="ECO:0000256" key="7">
    <source>
        <dbReference type="SAM" id="MobiDB-lite"/>
    </source>
</evidence>
<dbReference type="PROSITE" id="PS00050">
    <property type="entry name" value="RIBOSOMAL_L23"/>
    <property type="match status" value="1"/>
</dbReference>
<dbReference type="InterPro" id="IPR012678">
    <property type="entry name" value="Ribosomal_uL23/eL15/eS24_sf"/>
</dbReference>
<dbReference type="SUPFAM" id="SSF54189">
    <property type="entry name" value="Ribosomal proteins S24e, L23 and L15e"/>
    <property type="match status" value="1"/>
</dbReference>
<dbReference type="GO" id="GO:0019843">
    <property type="term" value="F:rRNA binding"/>
    <property type="evidence" value="ECO:0007669"/>
    <property type="project" value="UniProtKB-KW"/>
</dbReference>
<dbReference type="InterPro" id="IPR005633">
    <property type="entry name" value="Ribosomal_uL23_N"/>
</dbReference>
<evidence type="ECO:0000256" key="5">
    <source>
        <dbReference type="ARBA" id="ARBA00023274"/>
    </source>
</evidence>
<dbReference type="GO" id="GO:1990904">
    <property type="term" value="C:ribonucleoprotein complex"/>
    <property type="evidence" value="ECO:0007669"/>
    <property type="project" value="UniProtKB-KW"/>
</dbReference>
<dbReference type="GO" id="GO:0003735">
    <property type="term" value="F:structural constituent of ribosome"/>
    <property type="evidence" value="ECO:0007669"/>
    <property type="project" value="InterPro"/>
</dbReference>
<accession>A0A4P9X5Q9</accession>
<dbReference type="Pfam" id="PF03939">
    <property type="entry name" value="Ribosomal_L23eN"/>
    <property type="match status" value="1"/>
</dbReference>
<evidence type="ECO:0000256" key="1">
    <source>
        <dbReference type="ARBA" id="ARBA00006700"/>
    </source>
</evidence>
<reference evidence="10" key="1">
    <citation type="journal article" date="2018" name="Nat. Microbiol.">
        <title>Leveraging single-cell genomics to expand the fungal tree of life.</title>
        <authorList>
            <person name="Ahrendt S.R."/>
            <person name="Quandt C.A."/>
            <person name="Ciobanu D."/>
            <person name="Clum A."/>
            <person name="Salamov A."/>
            <person name="Andreopoulos B."/>
            <person name="Cheng J.F."/>
            <person name="Woyke T."/>
            <person name="Pelin A."/>
            <person name="Henrissat B."/>
            <person name="Reynolds N.K."/>
            <person name="Benny G.L."/>
            <person name="Smith M.E."/>
            <person name="James T.Y."/>
            <person name="Grigoriev I.V."/>
        </authorList>
    </citation>
    <scope>NUCLEOTIDE SEQUENCE [LARGE SCALE GENOMIC DNA]</scope>
    <source>
        <strain evidence="10">ATCC 52028</strain>
    </source>
</reference>
<dbReference type="InterPro" id="IPR001014">
    <property type="entry name" value="Ribosomal_uL23_CS"/>
</dbReference>
<protein>
    <recommendedName>
        <fullName evidence="8">Large ribosomal subunit protein uL23 N-terminal domain-containing protein</fullName>
    </recommendedName>
</protein>
<dbReference type="HAMAP" id="MF_01369_A">
    <property type="entry name" value="Ribosomal_uL23_A"/>
    <property type="match status" value="1"/>
</dbReference>
<evidence type="ECO:0000256" key="4">
    <source>
        <dbReference type="ARBA" id="ARBA00022980"/>
    </source>
</evidence>
<evidence type="ECO:0000256" key="3">
    <source>
        <dbReference type="ARBA" id="ARBA00022884"/>
    </source>
</evidence>
<keyword evidence="5 6" id="KW-0687">Ribonucleoprotein</keyword>
<dbReference type="FunFam" id="3.30.70.330:FF:000035">
    <property type="entry name" value="60S ribosomal protein L23a"/>
    <property type="match status" value="1"/>
</dbReference>
<dbReference type="STRING" id="1555241.A0A4P9X5Q9"/>
<evidence type="ECO:0000313" key="9">
    <source>
        <dbReference type="EMBL" id="RKP00476.1"/>
    </source>
</evidence>
<proteinExistence type="inferred from homology"/>
<dbReference type="Pfam" id="PF00276">
    <property type="entry name" value="Ribosomal_L23"/>
    <property type="match status" value="1"/>
</dbReference>
<evidence type="ECO:0000313" key="10">
    <source>
        <dbReference type="Proteomes" id="UP000274922"/>
    </source>
</evidence>
<dbReference type="EMBL" id="ML014214">
    <property type="protein sequence ID" value="RKP00476.1"/>
    <property type="molecule type" value="Genomic_DNA"/>
</dbReference>
<dbReference type="GO" id="GO:0006412">
    <property type="term" value="P:translation"/>
    <property type="evidence" value="ECO:0007669"/>
    <property type="project" value="InterPro"/>
</dbReference>
<dbReference type="Gene3D" id="3.30.70.330">
    <property type="match status" value="1"/>
</dbReference>
<evidence type="ECO:0000259" key="8">
    <source>
        <dbReference type="Pfam" id="PF03939"/>
    </source>
</evidence>
<dbReference type="AlphaFoldDB" id="A0A4P9X5Q9"/>
<dbReference type="InterPro" id="IPR013025">
    <property type="entry name" value="Ribosomal_uL23-like"/>
</dbReference>
<dbReference type="NCBIfam" id="NF011118">
    <property type="entry name" value="PRK14548.1"/>
    <property type="match status" value="1"/>
</dbReference>
<dbReference type="PANTHER" id="PTHR11620">
    <property type="entry name" value="60S RIBOSOMAL PROTEIN L23A"/>
    <property type="match status" value="1"/>
</dbReference>
<name>A0A4P9X5Q9_9FUNG</name>
<keyword evidence="4 6" id="KW-0689">Ribosomal protein</keyword>
<gene>
    <name evidence="9" type="ORF">CXG81DRAFT_26831</name>
</gene>
<feature type="region of interest" description="Disordered" evidence="7">
    <location>
        <begin position="31"/>
        <end position="58"/>
    </location>
</feature>
<dbReference type="OrthoDB" id="1267328at2759"/>
<comment type="similarity">
    <text evidence="1 6">Belongs to the universal ribosomal protein uL23 family.</text>
</comment>
<sequence>MAPTKSAAAAKATAAKKAVVKGTNTTVKAKVRTSPTFNRPKTLQLPRAPKYPRKSIPSKSSLVDQYSVIRYPLNTEPAMKCVEKHNTIVFICDVRANKHHIKKAVKAQYNVGVHKVNTLIRPDGLKKAFVRLTPDCDALDVASKIGLL</sequence>
<dbReference type="Proteomes" id="UP000274922">
    <property type="component" value="Unassembled WGS sequence"/>
</dbReference>
<keyword evidence="3" id="KW-0694">RNA-binding</keyword>
<keyword evidence="2" id="KW-0699">rRNA-binding</keyword>